<reference evidence="3 4" key="1">
    <citation type="journal article" date="2014" name="Genome Biol. Evol.">
        <title>The secreted proteins of Achlya hypogyna and Thraustotheca clavata identify the ancestral oomycete secretome and reveal gene acquisitions by horizontal gene transfer.</title>
        <authorList>
            <person name="Misner I."/>
            <person name="Blouin N."/>
            <person name="Leonard G."/>
            <person name="Richards T.A."/>
            <person name="Lane C.E."/>
        </authorList>
    </citation>
    <scope>NUCLEOTIDE SEQUENCE [LARGE SCALE GENOMIC DNA]</scope>
    <source>
        <strain evidence="3 4">ATCC 48635</strain>
    </source>
</reference>
<evidence type="ECO:0000256" key="2">
    <source>
        <dbReference type="SAM" id="MobiDB-lite"/>
    </source>
</evidence>
<dbReference type="OrthoDB" id="73750at2759"/>
<evidence type="ECO:0000256" key="1">
    <source>
        <dbReference type="SAM" id="Coils"/>
    </source>
</evidence>
<dbReference type="Proteomes" id="UP000243579">
    <property type="component" value="Unassembled WGS sequence"/>
</dbReference>
<dbReference type="EMBL" id="JNBR01002050">
    <property type="protein sequence ID" value="OQR83880.1"/>
    <property type="molecule type" value="Genomic_DNA"/>
</dbReference>
<accession>A0A1V9YDU3</accession>
<comment type="caution">
    <text evidence="3">The sequence shown here is derived from an EMBL/GenBank/DDBJ whole genome shotgun (WGS) entry which is preliminary data.</text>
</comment>
<sequence>MSMSYSELGGATLDARAGLSAPRVGPSTVKASTKLAFLPHSALSVGKESQGKSAAVVSPADLPPKAAVLKTTSYVLTESQQELTEIQQSVERLKKQRLQVRRSVSFPGTTRVQVEHIRHENERLEIELLRERGDNRALRQELERLKAAETDLEKQSAKLASLEAKYDRLEVAYREKRGALADAHEKRGALEKRWSQATESLQRMVDETTTTYEAKVAALEDDLLDREAKIHQQQEAMDEMRCLHESAQMKLEKKIERLEMANVDLEKKYVAQILIATLTATTTRQTAMIQECDRVICESEGRMNELMKRKSVQSKTQADLESRNQALEQKLQMLELEAKHDAEARSHTNEVRPSGPLSSNPTQELNKQLDEKAAQVRALEAAIAEAEHQATATQREMVVRERHRFHLDESNKELRKREKSFQGTIAGLEANLREVVDDRKGLIEKISALQDQLEAERQDRARWASTRLRLLAQFCDEENKLSESLGSRHGSHHGTILSDLSD</sequence>
<keyword evidence="1" id="KW-0175">Coiled coil</keyword>
<name>A0A1V9YDU3_ACHHY</name>
<organism evidence="3 4">
    <name type="scientific">Achlya hypogyna</name>
    <name type="common">Oomycete</name>
    <name type="synonym">Protoachlya hypogyna</name>
    <dbReference type="NCBI Taxonomy" id="1202772"/>
    <lineage>
        <taxon>Eukaryota</taxon>
        <taxon>Sar</taxon>
        <taxon>Stramenopiles</taxon>
        <taxon>Oomycota</taxon>
        <taxon>Saprolegniomycetes</taxon>
        <taxon>Saprolegniales</taxon>
        <taxon>Achlyaceae</taxon>
        <taxon>Achlya</taxon>
    </lineage>
</organism>
<dbReference type="AlphaFoldDB" id="A0A1V9YDU3"/>
<feature type="region of interest" description="Disordered" evidence="2">
    <location>
        <begin position="482"/>
        <end position="502"/>
    </location>
</feature>
<evidence type="ECO:0000313" key="3">
    <source>
        <dbReference type="EMBL" id="OQR83880.1"/>
    </source>
</evidence>
<feature type="coiled-coil region" evidence="1">
    <location>
        <begin position="76"/>
        <end position="179"/>
    </location>
</feature>
<evidence type="ECO:0000313" key="4">
    <source>
        <dbReference type="Proteomes" id="UP000243579"/>
    </source>
</evidence>
<proteinExistence type="predicted"/>
<keyword evidence="4" id="KW-1185">Reference proteome</keyword>
<protein>
    <submittedName>
        <fullName evidence="3">Uncharacterized protein</fullName>
    </submittedName>
</protein>
<feature type="compositionally biased region" description="Polar residues" evidence="2">
    <location>
        <begin position="356"/>
        <end position="366"/>
    </location>
</feature>
<gene>
    <name evidence="3" type="ORF">ACHHYP_14163</name>
</gene>
<feature type="region of interest" description="Disordered" evidence="2">
    <location>
        <begin position="342"/>
        <end position="371"/>
    </location>
</feature>
<feature type="coiled-coil region" evidence="1">
    <location>
        <begin position="216"/>
        <end position="268"/>
    </location>
</feature>